<comment type="caution">
    <text evidence="1">The sequence shown here is derived from an EMBL/GenBank/DDBJ whole genome shotgun (WGS) entry which is preliminary data.</text>
</comment>
<evidence type="ECO:0008006" key="3">
    <source>
        <dbReference type="Google" id="ProtNLM"/>
    </source>
</evidence>
<organism evidence="1 2">
    <name type="scientific">Allacma fusca</name>
    <dbReference type="NCBI Taxonomy" id="39272"/>
    <lineage>
        <taxon>Eukaryota</taxon>
        <taxon>Metazoa</taxon>
        <taxon>Ecdysozoa</taxon>
        <taxon>Arthropoda</taxon>
        <taxon>Hexapoda</taxon>
        <taxon>Collembola</taxon>
        <taxon>Symphypleona</taxon>
        <taxon>Sminthuridae</taxon>
        <taxon>Allacma</taxon>
    </lineage>
</organism>
<reference evidence="1" key="1">
    <citation type="submission" date="2021-06" db="EMBL/GenBank/DDBJ databases">
        <authorList>
            <person name="Hodson N. C."/>
            <person name="Mongue J. A."/>
            <person name="Jaron S. K."/>
        </authorList>
    </citation>
    <scope>NUCLEOTIDE SEQUENCE</scope>
</reference>
<keyword evidence="2" id="KW-1185">Reference proteome</keyword>
<dbReference type="InterPro" id="IPR037379">
    <property type="entry name" value="WDR74/Nsa1"/>
</dbReference>
<accession>A0A8J2M9K3</accession>
<sequence>MDEQPTDDDLETNNFNLYVGSSTGVLKGVYFGGNTPILKNFSPKNDPNSQDLPSSITSLSWGSEKNKSLLVGFSNGNLRVYNPKLRAFTTSYQLDVKSPLVRAFSLDDERIVSTLENGRLSVYSHEKDETILEINTGQHLSVMRQLEVRSSIVATGGKENDLKIFDLSSEKPEEPVFKARNVRHDFLDLRVPVWVQDLTFVNNSSELVATCSRHGQARIYDVRAGQRPQIDFKVLDDEGLMAICDTGQSWQVIVGGNKGTTASVDLRYPGKGKLVHKFSAASGSVRSLDFRNNFIVSGGLDRHLYVYNLYEKKAVKKLYLKTRLTQVIMTEDFRLGRVKKEIEDDEPEVIPLKRLKAK</sequence>
<dbReference type="PANTHER" id="PTHR16038">
    <property type="entry name" value="NOP SEVEN ASSOCIATED PROTEIN 1"/>
    <property type="match status" value="1"/>
</dbReference>
<dbReference type="Proteomes" id="UP000708208">
    <property type="component" value="Unassembled WGS sequence"/>
</dbReference>
<dbReference type="PANTHER" id="PTHR16038:SF4">
    <property type="entry name" value="WD REPEAT-CONTAINING PROTEIN 74"/>
    <property type="match status" value="1"/>
</dbReference>
<name>A0A8J2M9K3_9HEXA</name>
<dbReference type="InterPro" id="IPR001680">
    <property type="entry name" value="WD40_rpt"/>
</dbReference>
<dbReference type="GO" id="GO:0030687">
    <property type="term" value="C:preribosome, large subunit precursor"/>
    <property type="evidence" value="ECO:0007669"/>
    <property type="project" value="TreeGrafter"/>
</dbReference>
<evidence type="ECO:0000313" key="1">
    <source>
        <dbReference type="EMBL" id="CAG7835581.1"/>
    </source>
</evidence>
<dbReference type="EMBL" id="CAJVCH010570677">
    <property type="protein sequence ID" value="CAG7835581.1"/>
    <property type="molecule type" value="Genomic_DNA"/>
</dbReference>
<dbReference type="AlphaFoldDB" id="A0A8J2M9K3"/>
<gene>
    <name evidence="1" type="ORF">AFUS01_LOCUS44935</name>
</gene>
<protein>
    <recommendedName>
        <fullName evidence="3">WD repeat-containing protein 74</fullName>
    </recommendedName>
</protein>
<evidence type="ECO:0000313" key="2">
    <source>
        <dbReference type="Proteomes" id="UP000708208"/>
    </source>
</evidence>
<dbReference type="GO" id="GO:0005730">
    <property type="term" value="C:nucleolus"/>
    <property type="evidence" value="ECO:0007669"/>
    <property type="project" value="InterPro"/>
</dbReference>
<proteinExistence type="predicted"/>
<dbReference type="SMART" id="SM00320">
    <property type="entry name" value="WD40"/>
    <property type="match status" value="4"/>
</dbReference>
<dbReference type="GO" id="GO:0042273">
    <property type="term" value="P:ribosomal large subunit biogenesis"/>
    <property type="evidence" value="ECO:0007669"/>
    <property type="project" value="InterPro"/>
</dbReference>
<dbReference type="OrthoDB" id="18388at2759"/>
<dbReference type="Pfam" id="PF00400">
    <property type="entry name" value="WD40"/>
    <property type="match status" value="1"/>
</dbReference>